<feature type="region of interest" description="Disordered" evidence="5">
    <location>
        <begin position="246"/>
        <end position="269"/>
    </location>
</feature>
<keyword evidence="2 6" id="KW-0812">Transmembrane</keyword>
<dbReference type="OrthoDB" id="100006at2759"/>
<dbReference type="InParanoid" id="A0A317XP17"/>
<feature type="transmembrane region" description="Helical" evidence="6">
    <location>
        <begin position="211"/>
        <end position="232"/>
    </location>
</feature>
<dbReference type="PROSITE" id="PS50262">
    <property type="entry name" value="G_PROTEIN_RECEP_F1_2"/>
    <property type="match status" value="1"/>
</dbReference>
<evidence type="ECO:0000256" key="2">
    <source>
        <dbReference type="ARBA" id="ARBA00022692"/>
    </source>
</evidence>
<dbReference type="InterPro" id="IPR023041">
    <property type="entry name" value="Glucose_rcpt_Git3-like_N"/>
</dbReference>
<feature type="compositionally biased region" description="Polar residues" evidence="5">
    <location>
        <begin position="498"/>
        <end position="511"/>
    </location>
</feature>
<sequence length="869" mass="94371">MVTSIFGFGGTAGYSTDADARFRSYIDDPSIKLTNSTDPNVTFQHESVGSTGNKVDMAICVVSLVGCIAIILPYVCNRRSRKLRHSLILGLATSDLVTTVVIIITTALLLDNVNLVAQEAACTVLGYILVTSIFTQHLWNLTIAIVTYMILVHPLSSFTLAVEKRLIWLWPIFWLLAFALNASAWGVGGFGFKGGYCAFRTNFYYASIFQFVPRAIVFVVILCLYTHLFFFLRRTSLFKKAGSFASRSNRSKSSGTNLEQQQQLQQQTQQEKSIHAADLALGMVGVEKSVFAPNGAGSSERSSTAERQSGISSGSKKTLRERMLSVLNKNDPPSTGLSATGQEHRRSSSLGEKDGSVELMPLDAALRPPDLQSRHSSDAAADPALSGLLSYRLPTSPQAASTVRAPLQPEAGESLLDPNYSMASSQPSAPAARTNAPPRRPVPASLDIVKANGGHDLDEAAMLHSPCSPSIGGESSAGQGTLSTKGSAAPLISALRASDSSESILGQQQRARSGKSRPQRRPATTECSDARQRVSDEDGEANRSYAYTTRRGGRIVQRRASLGDSSDSDNEKGDDSSIEEVQELHRMKPRKDVGDFDMLTPPIEHLKHVTAPRAFARMTEILAMGDDELANAQGTNGPPRRGSVVQIMPGEVVVEMPTKEEFDRALGDDWNWGMNVGGAALGKSTVRNRQAPPSSNDGINTGTSSTSSDEHGVESIGSTLNRQASLLLLLYPAAYCILFSISMVRIVVDLVNPAASVRNSHDALHSLSRWLVFAQGAIDALIFQFVERQFRQRMKRRRRKAMGEAVEDSFSIKLGKAAVDHIRKGWNVVHPHQHSDTCSHQQQHPARSEDRTLITSQAANRDRLRSGQP</sequence>
<keyword evidence="3 6" id="KW-1133">Transmembrane helix</keyword>
<reference evidence="8 9" key="1">
    <citation type="journal article" date="2018" name="Mol. Biol. Evol.">
        <title>Broad Genomic Sampling Reveals a Smut Pathogenic Ancestry of the Fungal Clade Ustilaginomycotina.</title>
        <authorList>
            <person name="Kijpornyongpan T."/>
            <person name="Mondo S.J."/>
            <person name="Barry K."/>
            <person name="Sandor L."/>
            <person name="Lee J."/>
            <person name="Lipzen A."/>
            <person name="Pangilinan J."/>
            <person name="LaButti K."/>
            <person name="Hainaut M."/>
            <person name="Henrissat B."/>
            <person name="Grigoriev I.V."/>
            <person name="Spatafora J.W."/>
            <person name="Aime M.C."/>
        </authorList>
    </citation>
    <scope>NUCLEOTIDE SEQUENCE [LARGE SCALE GENOMIC DNA]</scope>
    <source>
        <strain evidence="8 9">MCA 3645</strain>
    </source>
</reference>
<evidence type="ECO:0000256" key="1">
    <source>
        <dbReference type="ARBA" id="ARBA00004141"/>
    </source>
</evidence>
<feature type="compositionally biased region" description="Low complexity" evidence="5">
    <location>
        <begin position="421"/>
        <end position="437"/>
    </location>
</feature>
<dbReference type="AlphaFoldDB" id="A0A317XP17"/>
<dbReference type="PANTHER" id="PTHR23112">
    <property type="entry name" value="G PROTEIN-COUPLED RECEPTOR 157-RELATED"/>
    <property type="match status" value="1"/>
</dbReference>
<protein>
    <recommendedName>
        <fullName evidence="7">G-protein coupled receptors family 1 profile domain-containing protein</fullName>
    </recommendedName>
</protein>
<dbReference type="GO" id="GO:0007189">
    <property type="term" value="P:adenylate cyclase-activating G protein-coupled receptor signaling pathway"/>
    <property type="evidence" value="ECO:0007669"/>
    <property type="project" value="TreeGrafter"/>
</dbReference>
<feature type="transmembrane region" description="Helical" evidence="6">
    <location>
        <begin position="767"/>
        <end position="786"/>
    </location>
</feature>
<dbReference type="EMBL" id="KZ819196">
    <property type="protein sequence ID" value="PWY99030.1"/>
    <property type="molecule type" value="Genomic_DNA"/>
</dbReference>
<feature type="region of interest" description="Disordered" evidence="5">
    <location>
        <begin position="683"/>
        <end position="714"/>
    </location>
</feature>
<evidence type="ECO:0000256" key="4">
    <source>
        <dbReference type="ARBA" id="ARBA00023136"/>
    </source>
</evidence>
<feature type="compositionally biased region" description="Basic and acidic residues" evidence="5">
    <location>
        <begin position="582"/>
        <end position="594"/>
    </location>
</feature>
<feature type="transmembrane region" description="Helical" evidence="6">
    <location>
        <begin position="726"/>
        <end position="747"/>
    </location>
</feature>
<feature type="transmembrane region" description="Helical" evidence="6">
    <location>
        <begin position="167"/>
        <end position="191"/>
    </location>
</feature>
<feature type="domain" description="G-protein coupled receptors family 1 profile" evidence="7">
    <location>
        <begin position="66"/>
        <end position="234"/>
    </location>
</feature>
<feature type="transmembrane region" description="Helical" evidence="6">
    <location>
        <begin position="87"/>
        <end position="110"/>
    </location>
</feature>
<proteinExistence type="predicted"/>
<organism evidence="8 9">
    <name type="scientific">Testicularia cyperi</name>
    <dbReference type="NCBI Taxonomy" id="1882483"/>
    <lineage>
        <taxon>Eukaryota</taxon>
        <taxon>Fungi</taxon>
        <taxon>Dikarya</taxon>
        <taxon>Basidiomycota</taxon>
        <taxon>Ustilaginomycotina</taxon>
        <taxon>Ustilaginomycetes</taxon>
        <taxon>Ustilaginales</taxon>
        <taxon>Anthracoideaceae</taxon>
        <taxon>Testicularia</taxon>
    </lineage>
</organism>
<feature type="region of interest" description="Disordered" evidence="5">
    <location>
        <begin position="411"/>
        <end position="446"/>
    </location>
</feature>
<feature type="compositionally biased region" description="Basic and acidic residues" evidence="5">
    <location>
        <begin position="860"/>
        <end position="869"/>
    </location>
</feature>
<keyword evidence="9" id="KW-1185">Reference proteome</keyword>
<feature type="region of interest" description="Disordered" evidence="5">
    <location>
        <begin position="459"/>
        <end position="596"/>
    </location>
</feature>
<dbReference type="STRING" id="1882483.A0A317XP17"/>
<dbReference type="GO" id="GO:0004930">
    <property type="term" value="F:G protein-coupled receptor activity"/>
    <property type="evidence" value="ECO:0007669"/>
    <property type="project" value="TreeGrafter"/>
</dbReference>
<comment type="subcellular location">
    <subcellularLocation>
        <location evidence="1">Membrane</location>
        <topology evidence="1">Multi-pass membrane protein</topology>
    </subcellularLocation>
</comment>
<dbReference type="PANTHER" id="PTHR23112:SF0">
    <property type="entry name" value="TRANSMEMBRANE PROTEIN 116"/>
    <property type="match status" value="1"/>
</dbReference>
<evidence type="ECO:0000313" key="9">
    <source>
        <dbReference type="Proteomes" id="UP000246740"/>
    </source>
</evidence>
<evidence type="ECO:0000256" key="3">
    <source>
        <dbReference type="ARBA" id="ARBA00022989"/>
    </source>
</evidence>
<dbReference type="CDD" id="cd00637">
    <property type="entry name" value="7tm_classA_rhodopsin-like"/>
    <property type="match status" value="1"/>
</dbReference>
<evidence type="ECO:0000256" key="6">
    <source>
        <dbReference type="SAM" id="Phobius"/>
    </source>
</evidence>
<gene>
    <name evidence="8" type="ORF">BCV70DRAFT_191945</name>
</gene>
<feature type="compositionally biased region" description="Basic and acidic residues" evidence="5">
    <location>
        <begin position="342"/>
        <end position="356"/>
    </location>
</feature>
<evidence type="ECO:0000259" key="7">
    <source>
        <dbReference type="PROSITE" id="PS50262"/>
    </source>
</evidence>
<dbReference type="Pfam" id="PF11710">
    <property type="entry name" value="Git3"/>
    <property type="match status" value="1"/>
</dbReference>
<feature type="transmembrane region" description="Helical" evidence="6">
    <location>
        <begin position="55"/>
        <end position="75"/>
    </location>
</feature>
<dbReference type="GO" id="GO:0005886">
    <property type="term" value="C:plasma membrane"/>
    <property type="evidence" value="ECO:0007669"/>
    <property type="project" value="TreeGrafter"/>
</dbReference>
<feature type="compositionally biased region" description="Polar residues" evidence="5">
    <location>
        <begin position="327"/>
        <end position="341"/>
    </location>
</feature>
<evidence type="ECO:0000256" key="5">
    <source>
        <dbReference type="SAM" id="MobiDB-lite"/>
    </source>
</evidence>
<feature type="region of interest" description="Disordered" evidence="5">
    <location>
        <begin position="831"/>
        <end position="869"/>
    </location>
</feature>
<feature type="region of interest" description="Disordered" evidence="5">
    <location>
        <begin position="294"/>
        <end position="358"/>
    </location>
</feature>
<evidence type="ECO:0000313" key="8">
    <source>
        <dbReference type="EMBL" id="PWY99030.1"/>
    </source>
</evidence>
<feature type="compositionally biased region" description="Polar residues" evidence="5">
    <location>
        <begin position="836"/>
        <end position="845"/>
    </location>
</feature>
<accession>A0A317XP17</accession>
<dbReference type="Proteomes" id="UP000246740">
    <property type="component" value="Unassembled WGS sequence"/>
</dbReference>
<name>A0A317XP17_9BASI</name>
<dbReference type="SUPFAM" id="SSF81321">
    <property type="entry name" value="Family A G protein-coupled receptor-like"/>
    <property type="match status" value="1"/>
</dbReference>
<dbReference type="Gene3D" id="1.20.1070.10">
    <property type="entry name" value="Rhodopsin 7-helix transmembrane proteins"/>
    <property type="match status" value="1"/>
</dbReference>
<feature type="compositionally biased region" description="Polar residues" evidence="5">
    <location>
        <begin position="296"/>
        <end position="316"/>
    </location>
</feature>
<feature type="compositionally biased region" description="Polar residues" evidence="5">
    <location>
        <begin position="476"/>
        <end position="486"/>
    </location>
</feature>
<feature type="compositionally biased region" description="Polar residues" evidence="5">
    <location>
        <begin position="685"/>
        <end position="707"/>
    </location>
</feature>
<dbReference type="InterPro" id="IPR017452">
    <property type="entry name" value="GPCR_Rhodpsn_7TM"/>
</dbReference>
<keyword evidence="4 6" id="KW-0472">Membrane</keyword>